<name>G0UK97_TRYCI</name>
<evidence type="ECO:0000313" key="3">
    <source>
        <dbReference type="EMBL" id="CCC89802.1"/>
    </source>
</evidence>
<protein>
    <submittedName>
        <fullName evidence="3">Uncharacterized protein TCIL3000_3_2340</fullName>
    </submittedName>
</protein>
<dbReference type="AlphaFoldDB" id="G0UK97"/>
<evidence type="ECO:0000256" key="1">
    <source>
        <dbReference type="SAM" id="Coils"/>
    </source>
</evidence>
<dbReference type="VEuPathDB" id="TriTrypDB:TcIL3000_3_2340"/>
<feature type="region of interest" description="Disordered" evidence="2">
    <location>
        <begin position="474"/>
        <end position="511"/>
    </location>
</feature>
<accession>G0UK97</accession>
<feature type="compositionally biased region" description="Basic residues" evidence="2">
    <location>
        <begin position="489"/>
        <end position="508"/>
    </location>
</feature>
<gene>
    <name evidence="3" type="ORF">TCIL3000_3_2340</name>
</gene>
<organism evidence="3">
    <name type="scientific">Trypanosoma congolense (strain IL3000)</name>
    <dbReference type="NCBI Taxonomy" id="1068625"/>
    <lineage>
        <taxon>Eukaryota</taxon>
        <taxon>Discoba</taxon>
        <taxon>Euglenozoa</taxon>
        <taxon>Kinetoplastea</taxon>
        <taxon>Metakinetoplastina</taxon>
        <taxon>Trypanosomatida</taxon>
        <taxon>Trypanosomatidae</taxon>
        <taxon>Trypanosoma</taxon>
        <taxon>Nannomonas</taxon>
    </lineage>
</organism>
<sequence>MELACEANHAVAPPSTHISASSQQCEQTGHQTLPFVLGAPVQHASFFSLEFVEALIQHARCREEEQRAFTLPFQRDFEATKVLERVIQESQCVECWPKEHPKADPPTSRSSALSPSYLLRAGLMRALGFPETGTDEGSDIRAVLLDRGIVRSLRSVDKLGVEPVFYREAAQEQLKHIALCEWCEELIFFAVHRGFSGVQVQCMLLTAMHLLRSIADVPFNTLDDDAAVAEHFTGMLQELLGGQSRVVPCEAYRMQKTVEDVWREEKDAGFVSAIEAKLAKEKNKKQRQLLLEQLENAPTEKKLHRAVVKRKVSYEVPVGPYFTPPELAHILNFFCSTAVQHWRLFHATLLGSQPVEACDIHLAHDSVFPFCVPPLGDFLEDSTYEREQARREIMEECEKVLRDTFEEEFLEPIAEIERLRDQTMLLLKQKEKKELKDDMENALERSDYQRVSRAFSLRLKKLILRNEFEKEAEVTSPTEVLSGDEPSRGNRRGVGRRNFKSSPLRRSRVSSARGFGKSVTSAVAAVTEAPIADVFSLEEVETSVTRLEQATANLSKGKSRRGRK</sequence>
<keyword evidence="1" id="KW-0175">Coiled coil</keyword>
<dbReference type="EMBL" id="HE575316">
    <property type="protein sequence ID" value="CCC89802.1"/>
    <property type="molecule type" value="Genomic_DNA"/>
</dbReference>
<reference evidence="3" key="1">
    <citation type="journal article" date="2012" name="Proc. Natl. Acad. Sci. U.S.A.">
        <title>Antigenic diversity is generated by distinct evolutionary mechanisms in African trypanosome species.</title>
        <authorList>
            <person name="Jackson A.P."/>
            <person name="Berry A."/>
            <person name="Aslett M."/>
            <person name="Allison H.C."/>
            <person name="Burton P."/>
            <person name="Vavrova-Anderson J."/>
            <person name="Brown R."/>
            <person name="Browne H."/>
            <person name="Corton N."/>
            <person name="Hauser H."/>
            <person name="Gamble J."/>
            <person name="Gilderthorp R."/>
            <person name="Marcello L."/>
            <person name="McQuillan J."/>
            <person name="Otto T.D."/>
            <person name="Quail M.A."/>
            <person name="Sanders M.J."/>
            <person name="van Tonder A."/>
            <person name="Ginger M.L."/>
            <person name="Field M.C."/>
            <person name="Barry J.D."/>
            <person name="Hertz-Fowler C."/>
            <person name="Berriman M."/>
        </authorList>
    </citation>
    <scope>NUCLEOTIDE SEQUENCE</scope>
    <source>
        <strain evidence="3">IL3000</strain>
    </source>
</reference>
<feature type="coiled-coil region" evidence="1">
    <location>
        <begin position="413"/>
        <end position="445"/>
    </location>
</feature>
<proteinExistence type="predicted"/>
<evidence type="ECO:0000256" key="2">
    <source>
        <dbReference type="SAM" id="MobiDB-lite"/>
    </source>
</evidence>